<dbReference type="VGNC" id="VGNC:107247">
    <property type="gene designation" value="HELQ"/>
</dbReference>
<reference evidence="24" key="3">
    <citation type="submission" date="2025-09" db="UniProtKB">
        <authorList>
            <consortium name="Ensembl"/>
        </authorList>
    </citation>
    <scope>IDENTIFICATION</scope>
    <source>
        <strain evidence="24">Hereford</strain>
    </source>
</reference>
<evidence type="ECO:0000259" key="22">
    <source>
        <dbReference type="PROSITE" id="PS51192"/>
    </source>
</evidence>
<dbReference type="GO" id="GO:0045003">
    <property type="term" value="P:double-strand break repair via synthesis-dependent strand annealing"/>
    <property type="evidence" value="ECO:0007669"/>
    <property type="project" value="Ensembl"/>
</dbReference>
<evidence type="ECO:0000256" key="5">
    <source>
        <dbReference type="ARBA" id="ARBA00022741"/>
    </source>
</evidence>
<evidence type="ECO:0000256" key="14">
    <source>
        <dbReference type="ARBA" id="ARBA00034617"/>
    </source>
</evidence>
<evidence type="ECO:0000256" key="11">
    <source>
        <dbReference type="ARBA" id="ARBA00023204"/>
    </source>
</evidence>
<dbReference type="GO" id="GO:0097681">
    <property type="term" value="P:double-strand break repair via alternative nonhomologous end joining"/>
    <property type="evidence" value="ECO:0007669"/>
    <property type="project" value="Ensembl"/>
</dbReference>
<dbReference type="GO" id="GO:0005634">
    <property type="term" value="C:nucleus"/>
    <property type="evidence" value="ECO:0007669"/>
    <property type="project" value="UniProtKB-SubCell"/>
</dbReference>
<evidence type="ECO:0000256" key="6">
    <source>
        <dbReference type="ARBA" id="ARBA00022763"/>
    </source>
</evidence>
<dbReference type="SUPFAM" id="SSF52540">
    <property type="entry name" value="P-loop containing nucleoside triphosphate hydrolases"/>
    <property type="match status" value="1"/>
</dbReference>
<evidence type="ECO:0000256" key="12">
    <source>
        <dbReference type="ARBA" id="ARBA00023235"/>
    </source>
</evidence>
<dbReference type="GO" id="GO:0003677">
    <property type="term" value="F:DNA binding"/>
    <property type="evidence" value="ECO:0007669"/>
    <property type="project" value="UniProtKB-KW"/>
</dbReference>
<comment type="subcellular location">
    <subcellularLocation>
        <location evidence="2">Chromosome</location>
    </subcellularLocation>
    <subcellularLocation>
        <location evidence="1">Nucleus</location>
    </subcellularLocation>
</comment>
<dbReference type="OMA" id="MFLNANI"/>
<dbReference type="Pfam" id="PF20470">
    <property type="entry name" value="HTH_61"/>
    <property type="match status" value="1"/>
</dbReference>
<evidence type="ECO:0000256" key="21">
    <source>
        <dbReference type="SAM" id="MobiDB-lite"/>
    </source>
</evidence>
<dbReference type="GO" id="GO:1990518">
    <property type="term" value="F:single-stranded 3'-5' DNA helicase activity"/>
    <property type="evidence" value="ECO:0007669"/>
    <property type="project" value="Ensembl"/>
</dbReference>
<keyword evidence="5" id="KW-0547">Nucleotide-binding</keyword>
<keyword evidence="10" id="KW-0238">DNA-binding</keyword>
<dbReference type="GO" id="GO:0016787">
    <property type="term" value="F:hydrolase activity"/>
    <property type="evidence" value="ECO:0007669"/>
    <property type="project" value="UniProtKB-KW"/>
</dbReference>
<evidence type="ECO:0000313" key="25">
    <source>
        <dbReference type="Proteomes" id="UP000009136"/>
    </source>
</evidence>
<dbReference type="GO" id="GO:0010792">
    <property type="term" value="P:DNA double-strand break processing involved in repair via single-strand annealing"/>
    <property type="evidence" value="ECO:0007669"/>
    <property type="project" value="Ensembl"/>
</dbReference>
<dbReference type="Ensembl" id="ENSBTAT00000068508.2">
    <property type="protein sequence ID" value="ENSBTAP00000059268.1"/>
    <property type="gene ID" value="ENSBTAG00000018151.7"/>
</dbReference>
<dbReference type="SMART" id="SM00487">
    <property type="entry name" value="DEXDc"/>
    <property type="match status" value="1"/>
</dbReference>
<name>A0A3Q1LQC3_BOVIN</name>
<evidence type="ECO:0000256" key="19">
    <source>
        <dbReference type="ARBA" id="ARBA00074990"/>
    </source>
</evidence>
<keyword evidence="6" id="KW-0227">DNA damage</keyword>
<keyword evidence="11" id="KW-0234">DNA repair</keyword>
<dbReference type="GO" id="GO:1905168">
    <property type="term" value="P:positive regulation of double-strand break repair via homologous recombination"/>
    <property type="evidence" value="ECO:0007669"/>
    <property type="project" value="Ensembl"/>
</dbReference>
<dbReference type="InterPro" id="IPR036390">
    <property type="entry name" value="WH_DNA-bd_sf"/>
</dbReference>
<dbReference type="Pfam" id="PF00271">
    <property type="entry name" value="Helicase_C"/>
    <property type="match status" value="1"/>
</dbReference>
<dbReference type="PROSITE" id="PS51194">
    <property type="entry name" value="HELICASE_CTER"/>
    <property type="match status" value="1"/>
</dbReference>
<keyword evidence="8" id="KW-0347">Helicase</keyword>
<gene>
    <name evidence="24 26" type="primary">HELQ</name>
</gene>
<keyword evidence="9" id="KW-0067">ATP-binding</keyword>
<dbReference type="InterPro" id="IPR001650">
    <property type="entry name" value="Helicase_C-like"/>
</dbReference>
<keyword evidence="7" id="KW-0378">Hydrolase</keyword>
<dbReference type="InterPro" id="IPR050474">
    <property type="entry name" value="Hel308_SKI2-like"/>
</dbReference>
<dbReference type="AlphaFoldDB" id="A0A3Q1LQC3"/>
<dbReference type="Gene3D" id="1.10.3380.20">
    <property type="match status" value="1"/>
</dbReference>
<dbReference type="Pfam" id="PF00270">
    <property type="entry name" value="DEAD"/>
    <property type="match status" value="1"/>
</dbReference>
<evidence type="ECO:0000256" key="15">
    <source>
        <dbReference type="ARBA" id="ARBA00034808"/>
    </source>
</evidence>
<feature type="region of interest" description="Disordered" evidence="21">
    <location>
        <begin position="1"/>
        <end position="70"/>
    </location>
</feature>
<evidence type="ECO:0000256" key="4">
    <source>
        <dbReference type="ARBA" id="ARBA00022454"/>
    </source>
</evidence>
<dbReference type="CDD" id="cd18795">
    <property type="entry name" value="SF2_C_Ski2"/>
    <property type="match status" value="1"/>
</dbReference>
<dbReference type="InterPro" id="IPR048960">
    <property type="entry name" value="POLQ-like_helical"/>
</dbReference>
<evidence type="ECO:0000256" key="16">
    <source>
        <dbReference type="ARBA" id="ARBA00048988"/>
    </source>
</evidence>
<dbReference type="VEuPathDB" id="HostDB:ENSBTAG00000018151"/>
<comment type="function">
    <text evidence="17">Single-stranded 3'-5' DNA helicase that plays a key role in homology-driven double-strand break (DSB) repair. Involved in different DSB repair mechanisms that are guided by annealing of extensive stretches of complementary bases at break ends, such as microhomology-mediated end-joining (MMEJ), single-strand annealing (SSA) or synthesis-dependent strand annealing (SDSA). Possesses both DNA unwinding and annealing activities. Forms a complex with RAD51, stimulating HELQ DNA helicase activity and ability to unwing DNA. Efficiently unwinds substrates containing 3' overhangs or a D-loop. In contrast, interaction with the replication protein A (RPA/RP-A) complex inhibits DNA unwinding by HELQ but strongly stimulates DNA strand annealing. Triggers displacement of RPA from single-stranded DNA to facilitate annealing of complementary sequences.</text>
</comment>
<feature type="region of interest" description="Disordered" evidence="21">
    <location>
        <begin position="194"/>
        <end position="256"/>
    </location>
</feature>
<dbReference type="SMART" id="SM00490">
    <property type="entry name" value="HELICc"/>
    <property type="match status" value="1"/>
</dbReference>
<evidence type="ECO:0000256" key="17">
    <source>
        <dbReference type="ARBA" id="ARBA00053573"/>
    </source>
</evidence>
<feature type="domain" description="Helicase ATP-binding" evidence="22">
    <location>
        <begin position="330"/>
        <end position="502"/>
    </location>
</feature>
<evidence type="ECO:0000256" key="10">
    <source>
        <dbReference type="ARBA" id="ARBA00023125"/>
    </source>
</evidence>
<feature type="compositionally biased region" description="Polar residues" evidence="21">
    <location>
        <begin position="223"/>
        <end position="243"/>
    </location>
</feature>
<evidence type="ECO:0000256" key="8">
    <source>
        <dbReference type="ARBA" id="ARBA00022806"/>
    </source>
</evidence>
<evidence type="ECO:0000313" key="24">
    <source>
        <dbReference type="Ensembl" id="ENSBTAP00000059268.1"/>
    </source>
</evidence>
<dbReference type="InterPro" id="IPR027417">
    <property type="entry name" value="P-loop_NTPase"/>
</dbReference>
<dbReference type="PROSITE" id="PS51192">
    <property type="entry name" value="HELICASE_ATP_BIND_1"/>
    <property type="match status" value="1"/>
</dbReference>
<reference evidence="24" key="1">
    <citation type="submission" date="2018-03" db="EMBL/GenBank/DDBJ databases">
        <title>ARS-UCD1.2.</title>
        <authorList>
            <person name="Rosen B.D."/>
            <person name="Bickhart D.M."/>
            <person name="Koren S."/>
            <person name="Schnabel R.D."/>
            <person name="Hall R."/>
            <person name="Zimin A."/>
            <person name="Dreischer C."/>
            <person name="Schultheiss S."/>
            <person name="Schroeder S.G."/>
            <person name="Elsik C.G."/>
            <person name="Couldrey C."/>
            <person name="Liu G.E."/>
            <person name="Van Tassell C.P."/>
            <person name="Phillippy A.M."/>
            <person name="Smith T.P.L."/>
            <person name="Medrano J.F."/>
        </authorList>
    </citation>
    <scope>NUCLEOTIDE SEQUENCE [LARGE SCALE GENOMIC DNA]</scope>
    <source>
        <strain evidence="24">Hereford</strain>
    </source>
</reference>
<evidence type="ECO:0000313" key="26">
    <source>
        <dbReference type="VGNC" id="VGNC:107247"/>
    </source>
</evidence>
<feature type="domain" description="Helicase C-terminal" evidence="23">
    <location>
        <begin position="550"/>
        <end position="742"/>
    </location>
</feature>
<evidence type="ECO:0000256" key="3">
    <source>
        <dbReference type="ARBA" id="ARBA00010140"/>
    </source>
</evidence>
<dbReference type="FunCoup" id="A0A3Q1LQC3">
    <property type="interactions" value="2910"/>
</dbReference>
<evidence type="ECO:0000256" key="18">
    <source>
        <dbReference type="ARBA" id="ARBA00069099"/>
    </source>
</evidence>
<dbReference type="Proteomes" id="UP000009136">
    <property type="component" value="Chromosome 6"/>
</dbReference>
<dbReference type="STRING" id="9913.ENSBTAP00000059268"/>
<comment type="catalytic activity">
    <reaction evidence="14">
        <text>Couples ATP hydrolysis with the unwinding of duplex DNA by translocating in the 3'-5' direction.</text>
        <dbReference type="EC" id="5.6.2.4"/>
    </reaction>
</comment>
<evidence type="ECO:0000256" key="7">
    <source>
        <dbReference type="ARBA" id="ARBA00022801"/>
    </source>
</evidence>
<dbReference type="PANTHER" id="PTHR47961:SF12">
    <property type="entry name" value="HELICASE POLQ-LIKE"/>
    <property type="match status" value="1"/>
</dbReference>
<dbReference type="Gene3D" id="1.10.150.20">
    <property type="entry name" value="5' to 3' exonuclease, C-terminal subdomain"/>
    <property type="match status" value="1"/>
</dbReference>
<dbReference type="FunFam" id="1.10.150.20:FF:000058">
    <property type="entry name" value="Helicase, POLQ like"/>
    <property type="match status" value="1"/>
</dbReference>
<dbReference type="CDD" id="cd18026">
    <property type="entry name" value="DEXHc_POLQ-like"/>
    <property type="match status" value="1"/>
</dbReference>
<evidence type="ECO:0000256" key="2">
    <source>
        <dbReference type="ARBA" id="ARBA00004286"/>
    </source>
</evidence>
<protein>
    <recommendedName>
        <fullName evidence="18">Helicase POLQ-like</fullName>
        <ecNumber evidence="15">5.6.2.4</ecNumber>
    </recommendedName>
    <alternativeName>
        <fullName evidence="20">Mus308-like helicase</fullName>
    </alternativeName>
    <alternativeName>
        <fullName evidence="19">POLQ-like helicase</fullName>
    </alternativeName>
</protein>
<evidence type="ECO:0000256" key="13">
    <source>
        <dbReference type="ARBA" id="ARBA00023242"/>
    </source>
</evidence>
<dbReference type="InterPro" id="IPR014001">
    <property type="entry name" value="Helicase_ATP-bd"/>
</dbReference>
<dbReference type="Bgee" id="ENSBTAG00000018151">
    <property type="expression patterns" value="Expressed in nasopharynx and 108 other cell types or tissues"/>
</dbReference>
<dbReference type="InParanoid" id="A0A3Q1LQC3"/>
<dbReference type="SUPFAM" id="SSF158702">
    <property type="entry name" value="Sec63 N-terminal domain-like"/>
    <property type="match status" value="1"/>
</dbReference>
<dbReference type="FunFam" id="3.40.50.300:FF:000813">
    <property type="entry name" value="helicase POLQ-like isoform X1"/>
    <property type="match status" value="1"/>
</dbReference>
<dbReference type="Gene3D" id="3.40.50.300">
    <property type="entry name" value="P-loop containing nucleotide triphosphate hydrolases"/>
    <property type="match status" value="2"/>
</dbReference>
<dbReference type="GO" id="GO:0005524">
    <property type="term" value="F:ATP binding"/>
    <property type="evidence" value="ECO:0007669"/>
    <property type="project" value="UniProtKB-KW"/>
</dbReference>
<proteinExistence type="inferred from homology"/>
<reference evidence="24" key="2">
    <citation type="submission" date="2025-08" db="UniProtKB">
        <authorList>
            <consortium name="Ensembl"/>
        </authorList>
    </citation>
    <scope>IDENTIFICATION</scope>
    <source>
        <strain evidence="24">Hereford</strain>
    </source>
</reference>
<evidence type="ECO:0000256" key="20">
    <source>
        <dbReference type="ARBA" id="ARBA00076391"/>
    </source>
</evidence>
<dbReference type="InterPro" id="IPR046931">
    <property type="entry name" value="HTH_61"/>
</dbReference>
<comment type="catalytic activity">
    <reaction evidence="16">
        <text>ATP + H2O = ADP + phosphate + H(+)</text>
        <dbReference type="Rhea" id="RHEA:13065"/>
        <dbReference type="ChEBI" id="CHEBI:15377"/>
        <dbReference type="ChEBI" id="CHEBI:15378"/>
        <dbReference type="ChEBI" id="CHEBI:30616"/>
        <dbReference type="ChEBI" id="CHEBI:43474"/>
        <dbReference type="ChEBI" id="CHEBI:456216"/>
        <dbReference type="EC" id="5.6.2.4"/>
    </reaction>
</comment>
<dbReference type="PANTHER" id="PTHR47961">
    <property type="entry name" value="DNA POLYMERASE THETA, PUTATIVE (AFU_ORTHOLOGUE AFUA_1G05260)-RELATED"/>
    <property type="match status" value="1"/>
</dbReference>
<dbReference type="Pfam" id="PF21099">
    <property type="entry name" value="POLQ_helical"/>
    <property type="match status" value="1"/>
</dbReference>
<feature type="compositionally biased region" description="Basic and acidic residues" evidence="21">
    <location>
        <begin position="244"/>
        <end position="254"/>
    </location>
</feature>
<dbReference type="EC" id="5.6.2.4" evidence="15"/>
<dbReference type="SUPFAM" id="SSF46785">
    <property type="entry name" value="Winged helix' DNA-binding domain"/>
    <property type="match status" value="1"/>
</dbReference>
<feature type="compositionally biased region" description="Basic residues" evidence="21">
    <location>
        <begin position="7"/>
        <end position="19"/>
    </location>
</feature>
<organism evidence="24 25">
    <name type="scientific">Bos taurus</name>
    <name type="common">Bovine</name>
    <dbReference type="NCBI Taxonomy" id="9913"/>
    <lineage>
        <taxon>Eukaryota</taxon>
        <taxon>Metazoa</taxon>
        <taxon>Chordata</taxon>
        <taxon>Craniata</taxon>
        <taxon>Vertebrata</taxon>
        <taxon>Euteleostomi</taxon>
        <taxon>Mammalia</taxon>
        <taxon>Eutheria</taxon>
        <taxon>Laurasiatheria</taxon>
        <taxon>Artiodactyla</taxon>
        <taxon>Ruminantia</taxon>
        <taxon>Pecora</taxon>
        <taxon>Bovidae</taxon>
        <taxon>Bovinae</taxon>
        <taxon>Bos</taxon>
    </lineage>
</organism>
<dbReference type="SMR" id="A0A3Q1LQC3"/>
<evidence type="ECO:0000256" key="1">
    <source>
        <dbReference type="ARBA" id="ARBA00004123"/>
    </source>
</evidence>
<keyword evidence="4" id="KW-0158">Chromosome</keyword>
<evidence type="ECO:0000259" key="23">
    <source>
        <dbReference type="PROSITE" id="PS51194"/>
    </source>
</evidence>
<evidence type="ECO:0000256" key="9">
    <source>
        <dbReference type="ARBA" id="ARBA00022840"/>
    </source>
</evidence>
<sequence>MDEGGSRIRRRVSVRKRNRPSLESVFAASPATELKHSDEEKDDDEMVAGSRRRKTVDVQPVEVQPHHLSDSRVPRFNGRLRIRIPASLGVQLMSIIDSEEDMFAQVDDLEQKYLQLPEHRNHATDHANEDLCSESDKHNTLNVTVVGDCTELNIGDHTKNQSRHEDVSIEPEADILYDVPSSQVLFFENLHNSSSDLGGPSTEEKDWNSSFPKTVNEELPVNSREQPQQTVESSSKIRTSSDANRGKSLKDHLKSTMTGNAKAQTPIFSRTKQLKETLLSEEINVAKKTIESSSDDLGPFYSLPSKVRDLYVQFKGIEKLYEWQHTCLTLKSVQERKNLIYSLPTSGGKTLVAEILMLQELLCRRRDVLMILPYVAIVQEKISGLSSFGIELGFFVEEYAGSKGKFPPIKRREKKSLYIATIEKGHSLVNSLIETGRISSLGLVVVDELHMIGEGTRGAILEMTLAKILYTSKTTQIIGMSATLNNVEDLQKFLQAEYYTSQFRPVELKEYLKINDTIYEVNSRAENGMTFSRLLNYKYSDTLKKMDPDHLVALVTEVIPSYSCLVFCPTKKNCENIAEMICKSLSKEYLKHKEKEKQEVIQNLKNVSGGNLCRVLRHTIPFGVAYHHSGLTSDERKLLEEAYSTGVLCLFTCTSTLAAGVNLPARRVILRAPYVAKEFLKRNQYKQMIGRAGRAGIDSVGESILILQEKDKQQVLQLISKPLENCYSHLVQEFTKGIQTLFLSLIGLKIATNLDDIYRFMSGTFFGVQQKVLLKEKSLWEITMESLRYLTEKGLLQKDTMCGSKEEFQNNFHITKLGRASFKGTIDLAYCDILYRDLKKGLEGLMLESLLHLIYLTTPYDMASQCDPDWMIYFRQFNQLSPAEQNVAALVGVSENFIGKKASGQAIRKKVDKNIVNRLYLSFILYTLLKETNIWSVSEKFNMPRGYIQSLLSAAAAFSSCVLHFCEELEEFWVYRALLGELTKKLTYCVKAELIPLMEVTGVLEGRARQLYNAGYKSLTHLANANPEVLIRTIDHLSRRQAKQIVSSAKMLLHEKAEALQEEVEELLRLPSDFPGLVASSTEKA</sequence>
<dbReference type="GO" id="GO:0090734">
    <property type="term" value="C:site of DNA damage"/>
    <property type="evidence" value="ECO:0007669"/>
    <property type="project" value="Ensembl"/>
</dbReference>
<accession>A0A3Q1LQC3</accession>
<keyword evidence="13" id="KW-0539">Nucleus</keyword>
<keyword evidence="25" id="KW-1185">Reference proteome</keyword>
<keyword evidence="12" id="KW-0413">Isomerase</keyword>
<dbReference type="InterPro" id="IPR011545">
    <property type="entry name" value="DEAD/DEAH_box_helicase_dom"/>
</dbReference>
<comment type="similarity">
    <text evidence="3">Belongs to the helicase family. SKI2 subfamily.</text>
</comment>
<dbReference type="FunFam" id="3.40.50.300:FF:001293">
    <property type="entry name" value="helicase POLQ-like isoform X5"/>
    <property type="match status" value="1"/>
</dbReference>
<dbReference type="FunFam" id="1.10.3380.20:FF:000002">
    <property type="entry name" value="helicase POLQ-like isoform X1"/>
    <property type="match status" value="1"/>
</dbReference>
<dbReference type="GeneTree" id="ENSGT00940000157350"/>